<sequence>MHHVSHQGQQFGPYSVEQINQYLAQGVLDSSSHVWDQTTNGWMEIGQLPGVILPFQQAQPTPVQIVAQPIPVTPVAPETTAQTEVQEQSGTTMPSGETKKTEREKKKKTNEEKLQTIK</sequence>
<accession>A0A382W6P5</accession>
<evidence type="ECO:0000256" key="1">
    <source>
        <dbReference type="SAM" id="MobiDB-lite"/>
    </source>
</evidence>
<feature type="compositionally biased region" description="Basic and acidic residues" evidence="1">
    <location>
        <begin position="97"/>
        <end position="118"/>
    </location>
</feature>
<proteinExistence type="predicted"/>
<dbReference type="Pfam" id="PF14237">
    <property type="entry name" value="GYF_2"/>
    <property type="match status" value="1"/>
</dbReference>
<dbReference type="InterPro" id="IPR025640">
    <property type="entry name" value="GYF_2"/>
</dbReference>
<evidence type="ECO:0000313" key="3">
    <source>
        <dbReference type="EMBL" id="SVD53808.1"/>
    </source>
</evidence>
<dbReference type="SUPFAM" id="SSF55277">
    <property type="entry name" value="GYF domain"/>
    <property type="match status" value="1"/>
</dbReference>
<reference evidence="3" key="1">
    <citation type="submission" date="2018-05" db="EMBL/GenBank/DDBJ databases">
        <authorList>
            <person name="Lanie J.A."/>
            <person name="Ng W.-L."/>
            <person name="Kazmierczak K.M."/>
            <person name="Andrzejewski T.M."/>
            <person name="Davidsen T.M."/>
            <person name="Wayne K.J."/>
            <person name="Tettelin H."/>
            <person name="Glass J.I."/>
            <person name="Rusch D."/>
            <person name="Podicherti R."/>
            <person name="Tsui H.-C.T."/>
            <person name="Winkler M.E."/>
        </authorList>
    </citation>
    <scope>NUCLEOTIDE SEQUENCE</scope>
</reference>
<name>A0A382W6P5_9ZZZZ</name>
<feature type="compositionally biased region" description="Polar residues" evidence="1">
    <location>
        <begin position="79"/>
        <end position="95"/>
    </location>
</feature>
<feature type="domain" description="GYF" evidence="2">
    <location>
        <begin position="3"/>
        <end position="49"/>
    </location>
</feature>
<evidence type="ECO:0000259" key="2">
    <source>
        <dbReference type="Pfam" id="PF14237"/>
    </source>
</evidence>
<dbReference type="InterPro" id="IPR035445">
    <property type="entry name" value="GYF-like_dom_sf"/>
</dbReference>
<dbReference type="EMBL" id="UINC01157040">
    <property type="protein sequence ID" value="SVD53808.1"/>
    <property type="molecule type" value="Genomic_DNA"/>
</dbReference>
<dbReference type="AlphaFoldDB" id="A0A382W6P5"/>
<feature type="region of interest" description="Disordered" evidence="1">
    <location>
        <begin position="76"/>
        <end position="118"/>
    </location>
</feature>
<organism evidence="3">
    <name type="scientific">marine metagenome</name>
    <dbReference type="NCBI Taxonomy" id="408172"/>
    <lineage>
        <taxon>unclassified sequences</taxon>
        <taxon>metagenomes</taxon>
        <taxon>ecological metagenomes</taxon>
    </lineage>
</organism>
<feature type="non-terminal residue" evidence="3">
    <location>
        <position position="118"/>
    </location>
</feature>
<protein>
    <recommendedName>
        <fullName evidence="2">GYF domain-containing protein</fullName>
    </recommendedName>
</protein>
<gene>
    <name evidence="3" type="ORF">METZ01_LOCUS406662</name>
</gene>